<dbReference type="EMBL" id="FMHV01000002">
    <property type="protein sequence ID" value="SCL25973.1"/>
    <property type="molecule type" value="Genomic_DNA"/>
</dbReference>
<organism evidence="2 3">
    <name type="scientific">Micromonospora rhizosphaerae</name>
    <dbReference type="NCBI Taxonomy" id="568872"/>
    <lineage>
        <taxon>Bacteria</taxon>
        <taxon>Bacillati</taxon>
        <taxon>Actinomycetota</taxon>
        <taxon>Actinomycetes</taxon>
        <taxon>Micromonosporales</taxon>
        <taxon>Micromonosporaceae</taxon>
        <taxon>Micromonospora</taxon>
    </lineage>
</organism>
<dbReference type="InterPro" id="IPR001387">
    <property type="entry name" value="Cro/C1-type_HTH"/>
</dbReference>
<feature type="domain" description="HTH cro/C1-type" evidence="1">
    <location>
        <begin position="48"/>
        <end position="83"/>
    </location>
</feature>
<proteinExistence type="predicted"/>
<sequence length="149" mass="16777">MTPRADDSAGRTLAQRLDNLFLSVRRPDGREYSHREVAEAVTAAGEPISHSYIGQLRAGDKDNPTIKHLRALARFFGVPVEYFTNEDVAADVDRELRTLTALKDLQIKTVALRRTLLPEAERSLAELARIVEVIREIEVPQDGERQSKE</sequence>
<dbReference type="InterPro" id="IPR010982">
    <property type="entry name" value="Lambda_DNA-bd_dom_sf"/>
</dbReference>
<dbReference type="GO" id="GO:0003677">
    <property type="term" value="F:DNA binding"/>
    <property type="evidence" value="ECO:0007669"/>
    <property type="project" value="InterPro"/>
</dbReference>
<dbReference type="RefSeq" id="WP_218105158.1">
    <property type="nucleotide sequence ID" value="NZ_FMHV01000002.1"/>
</dbReference>
<name>A0A1C6S947_9ACTN</name>
<evidence type="ECO:0000259" key="1">
    <source>
        <dbReference type="PROSITE" id="PS50943"/>
    </source>
</evidence>
<evidence type="ECO:0000313" key="3">
    <source>
        <dbReference type="Proteomes" id="UP000199413"/>
    </source>
</evidence>
<dbReference type="Proteomes" id="UP000199413">
    <property type="component" value="Unassembled WGS sequence"/>
</dbReference>
<dbReference type="CDD" id="cd00093">
    <property type="entry name" value="HTH_XRE"/>
    <property type="match status" value="1"/>
</dbReference>
<dbReference type="PROSITE" id="PS50943">
    <property type="entry name" value="HTH_CROC1"/>
    <property type="match status" value="1"/>
</dbReference>
<keyword evidence="3" id="KW-1185">Reference proteome</keyword>
<reference evidence="3" key="1">
    <citation type="submission" date="2016-06" db="EMBL/GenBank/DDBJ databases">
        <authorList>
            <person name="Varghese N."/>
            <person name="Submissions Spin"/>
        </authorList>
    </citation>
    <scope>NUCLEOTIDE SEQUENCE [LARGE SCALE GENOMIC DNA]</scope>
    <source>
        <strain evidence="3">DSM 45431</strain>
    </source>
</reference>
<dbReference type="AlphaFoldDB" id="A0A1C6S947"/>
<dbReference type="STRING" id="568872.GA0070624_3212"/>
<evidence type="ECO:0000313" key="2">
    <source>
        <dbReference type="EMBL" id="SCL25973.1"/>
    </source>
</evidence>
<dbReference type="Pfam" id="PF01381">
    <property type="entry name" value="HTH_3"/>
    <property type="match status" value="1"/>
</dbReference>
<protein>
    <submittedName>
        <fullName evidence="2">Helix-turn-helix</fullName>
    </submittedName>
</protein>
<gene>
    <name evidence="2" type="ORF">GA0070624_3212</name>
</gene>
<dbReference type="SUPFAM" id="SSF47413">
    <property type="entry name" value="lambda repressor-like DNA-binding domains"/>
    <property type="match status" value="1"/>
</dbReference>
<dbReference type="Gene3D" id="1.10.260.40">
    <property type="entry name" value="lambda repressor-like DNA-binding domains"/>
    <property type="match status" value="1"/>
</dbReference>
<accession>A0A1C6S947</accession>